<proteinExistence type="predicted"/>
<gene>
    <name evidence="1" type="ORF">NPIL_608231</name>
</gene>
<dbReference type="OrthoDB" id="6498151at2759"/>
<name>A0A8X6PL11_NEPPI</name>
<accession>A0A8X6PL11</accession>
<dbReference type="AlphaFoldDB" id="A0A8X6PL11"/>
<evidence type="ECO:0000313" key="1">
    <source>
        <dbReference type="EMBL" id="GFT73825.1"/>
    </source>
</evidence>
<dbReference type="Proteomes" id="UP000887013">
    <property type="component" value="Unassembled WGS sequence"/>
</dbReference>
<comment type="caution">
    <text evidence="1">The sequence shown here is derived from an EMBL/GenBank/DDBJ whole genome shotgun (WGS) entry which is preliminary data.</text>
</comment>
<keyword evidence="2" id="KW-1185">Reference proteome</keyword>
<reference evidence="1" key="1">
    <citation type="submission" date="2020-08" db="EMBL/GenBank/DDBJ databases">
        <title>Multicomponent nature underlies the extraordinary mechanical properties of spider dragline silk.</title>
        <authorList>
            <person name="Kono N."/>
            <person name="Nakamura H."/>
            <person name="Mori M."/>
            <person name="Yoshida Y."/>
            <person name="Ohtoshi R."/>
            <person name="Malay A.D."/>
            <person name="Moran D.A.P."/>
            <person name="Tomita M."/>
            <person name="Numata K."/>
            <person name="Arakawa K."/>
        </authorList>
    </citation>
    <scope>NUCLEOTIDE SEQUENCE</scope>
</reference>
<protein>
    <submittedName>
        <fullName evidence="1">Uncharacterized protein</fullName>
    </submittedName>
</protein>
<sequence>MGHKIIRLSPFPFLIQSYQNHMDASKCEVATKNTTFKIKNIRKLLEEAVSHESMYDWKKCFEHAERLREKDIIKECVCDETTQNFDFNLQDNSVSK</sequence>
<dbReference type="EMBL" id="BMAW01021634">
    <property type="protein sequence ID" value="GFT73825.1"/>
    <property type="molecule type" value="Genomic_DNA"/>
</dbReference>
<organism evidence="1 2">
    <name type="scientific">Nephila pilipes</name>
    <name type="common">Giant wood spider</name>
    <name type="synonym">Nephila maculata</name>
    <dbReference type="NCBI Taxonomy" id="299642"/>
    <lineage>
        <taxon>Eukaryota</taxon>
        <taxon>Metazoa</taxon>
        <taxon>Ecdysozoa</taxon>
        <taxon>Arthropoda</taxon>
        <taxon>Chelicerata</taxon>
        <taxon>Arachnida</taxon>
        <taxon>Araneae</taxon>
        <taxon>Araneomorphae</taxon>
        <taxon>Entelegynae</taxon>
        <taxon>Araneoidea</taxon>
        <taxon>Nephilidae</taxon>
        <taxon>Nephila</taxon>
    </lineage>
</organism>
<evidence type="ECO:0000313" key="2">
    <source>
        <dbReference type="Proteomes" id="UP000887013"/>
    </source>
</evidence>